<accession>A0A392UF12</accession>
<name>A0A392UF12_9FABA</name>
<proteinExistence type="predicted"/>
<evidence type="ECO:0000313" key="2">
    <source>
        <dbReference type="Proteomes" id="UP000265520"/>
    </source>
</evidence>
<dbReference type="Proteomes" id="UP000265520">
    <property type="component" value="Unassembled WGS sequence"/>
</dbReference>
<sequence>KVSEQIGKSEVEKVIAETLVSKNPKSVETLDTSRSVAKEVIDVTIPPSAAVNDQMDVFEKVSTGPVAESMKEKTTAQTNP</sequence>
<reference evidence="1 2" key="1">
    <citation type="journal article" date="2018" name="Front. Plant Sci.">
        <title>Red Clover (Trifolium pratense) and Zigzag Clover (T. medium) - A Picture of Genomic Similarities and Differences.</title>
        <authorList>
            <person name="Dluhosova J."/>
            <person name="Istvanek J."/>
            <person name="Nedelnik J."/>
            <person name="Repkova J."/>
        </authorList>
    </citation>
    <scope>NUCLEOTIDE SEQUENCE [LARGE SCALE GENOMIC DNA]</scope>
    <source>
        <strain evidence="2">cv. 10/8</strain>
        <tissue evidence="1">Leaf</tissue>
    </source>
</reference>
<dbReference type="AlphaFoldDB" id="A0A392UF12"/>
<comment type="caution">
    <text evidence="1">The sequence shown here is derived from an EMBL/GenBank/DDBJ whole genome shotgun (WGS) entry which is preliminary data.</text>
</comment>
<organism evidence="1 2">
    <name type="scientific">Trifolium medium</name>
    <dbReference type="NCBI Taxonomy" id="97028"/>
    <lineage>
        <taxon>Eukaryota</taxon>
        <taxon>Viridiplantae</taxon>
        <taxon>Streptophyta</taxon>
        <taxon>Embryophyta</taxon>
        <taxon>Tracheophyta</taxon>
        <taxon>Spermatophyta</taxon>
        <taxon>Magnoliopsida</taxon>
        <taxon>eudicotyledons</taxon>
        <taxon>Gunneridae</taxon>
        <taxon>Pentapetalae</taxon>
        <taxon>rosids</taxon>
        <taxon>fabids</taxon>
        <taxon>Fabales</taxon>
        <taxon>Fabaceae</taxon>
        <taxon>Papilionoideae</taxon>
        <taxon>50 kb inversion clade</taxon>
        <taxon>NPAAA clade</taxon>
        <taxon>Hologalegina</taxon>
        <taxon>IRL clade</taxon>
        <taxon>Trifolieae</taxon>
        <taxon>Trifolium</taxon>
    </lineage>
</organism>
<evidence type="ECO:0000313" key="1">
    <source>
        <dbReference type="EMBL" id="MCI72129.1"/>
    </source>
</evidence>
<keyword evidence="2" id="KW-1185">Reference proteome</keyword>
<feature type="non-terminal residue" evidence="1">
    <location>
        <position position="80"/>
    </location>
</feature>
<dbReference type="EMBL" id="LXQA010811364">
    <property type="protein sequence ID" value="MCI72129.1"/>
    <property type="molecule type" value="Genomic_DNA"/>
</dbReference>
<protein>
    <submittedName>
        <fullName evidence="1">Uncharacterized protein</fullName>
    </submittedName>
</protein>
<feature type="non-terminal residue" evidence="1">
    <location>
        <position position="1"/>
    </location>
</feature>